<dbReference type="KEGG" id="nur:ATY38_12300"/>
<gene>
    <name evidence="1" type="ORF">SAMN05216406_1148</name>
</gene>
<name>A0A1H2EMW4_9PROT</name>
<dbReference type="RefSeq" id="WP_062559567.1">
    <property type="nucleotide sequence ID" value="NZ_CP013341.1"/>
</dbReference>
<keyword evidence="2" id="KW-1185">Reference proteome</keyword>
<evidence type="ECO:0000313" key="2">
    <source>
        <dbReference type="Proteomes" id="UP000182882"/>
    </source>
</evidence>
<sequence>MRSELCYQGGYKYLLQNRYFVQTQIFPAEDIVTEYITLFKSGLMIIERRYAWDGPSGPAIDTPSVMAGSLVHDAGYQLIREGYLPESFKAEFDALLKRIIKEDSCLDKSRFQKLRCAINRIRAEYFYDAVEIFGTNFLRQQKKTIRLKPDVEV</sequence>
<proteinExistence type="predicted"/>
<protein>
    <submittedName>
        <fullName evidence="1">Uncharacterized protein</fullName>
    </submittedName>
</protein>
<dbReference type="EMBL" id="FNLN01000014">
    <property type="protein sequence ID" value="SDT96394.1"/>
    <property type="molecule type" value="Genomic_DNA"/>
</dbReference>
<evidence type="ECO:0000313" key="1">
    <source>
        <dbReference type="EMBL" id="SDT96394.1"/>
    </source>
</evidence>
<organism evidence="1 2">
    <name type="scientific">Nitrosomonas ureae</name>
    <dbReference type="NCBI Taxonomy" id="44577"/>
    <lineage>
        <taxon>Bacteria</taxon>
        <taxon>Pseudomonadati</taxon>
        <taxon>Pseudomonadota</taxon>
        <taxon>Betaproteobacteria</taxon>
        <taxon>Nitrosomonadales</taxon>
        <taxon>Nitrosomonadaceae</taxon>
        <taxon>Nitrosomonas</taxon>
    </lineage>
</organism>
<dbReference type="AlphaFoldDB" id="A0A1H2EMW4"/>
<reference evidence="2" key="1">
    <citation type="submission" date="2016-10" db="EMBL/GenBank/DDBJ databases">
        <authorList>
            <person name="Varghese N."/>
            <person name="Submissions S."/>
        </authorList>
    </citation>
    <scope>NUCLEOTIDE SEQUENCE [LARGE SCALE GENOMIC DNA]</scope>
    <source>
        <strain evidence="2">Nm10</strain>
    </source>
</reference>
<dbReference type="Proteomes" id="UP000182882">
    <property type="component" value="Unassembled WGS sequence"/>
</dbReference>
<accession>A0A1H2EMW4</accession>